<comment type="caution">
    <text evidence="7">The sequence shown here is derived from an EMBL/GenBank/DDBJ whole genome shotgun (WGS) entry which is preliminary data.</text>
</comment>
<feature type="transmembrane region" description="Helical" evidence="6">
    <location>
        <begin position="6"/>
        <end position="24"/>
    </location>
</feature>
<name>A0A919VVD2_9ACTN</name>
<feature type="transmembrane region" description="Helical" evidence="6">
    <location>
        <begin position="36"/>
        <end position="54"/>
    </location>
</feature>
<evidence type="ECO:0000256" key="3">
    <source>
        <dbReference type="ARBA" id="ARBA00022692"/>
    </source>
</evidence>
<feature type="transmembrane region" description="Helical" evidence="6">
    <location>
        <begin position="213"/>
        <end position="235"/>
    </location>
</feature>
<comment type="subcellular location">
    <subcellularLocation>
        <location evidence="1">Cell membrane</location>
        <topology evidence="1">Multi-pass membrane protein</topology>
    </subcellularLocation>
</comment>
<dbReference type="EMBL" id="BOQL01000066">
    <property type="protein sequence ID" value="GIM77217.1"/>
    <property type="molecule type" value="Genomic_DNA"/>
</dbReference>
<feature type="transmembrane region" description="Helical" evidence="6">
    <location>
        <begin position="107"/>
        <end position="127"/>
    </location>
</feature>
<feature type="transmembrane region" description="Helical" evidence="6">
    <location>
        <begin position="139"/>
        <end position="159"/>
    </location>
</feature>
<keyword evidence="5 6" id="KW-0472">Membrane</keyword>
<gene>
    <name evidence="7" type="ORF">Aau02nite_74830</name>
</gene>
<protein>
    <recommendedName>
        <fullName evidence="9">Cytochrome c oxidase assembly protein</fullName>
    </recommendedName>
</protein>
<evidence type="ECO:0000256" key="4">
    <source>
        <dbReference type="ARBA" id="ARBA00022989"/>
    </source>
</evidence>
<keyword evidence="8" id="KW-1185">Reference proteome</keyword>
<organism evidence="7 8">
    <name type="scientific">Actinoplanes auranticolor</name>
    <dbReference type="NCBI Taxonomy" id="47988"/>
    <lineage>
        <taxon>Bacteria</taxon>
        <taxon>Bacillati</taxon>
        <taxon>Actinomycetota</taxon>
        <taxon>Actinomycetes</taxon>
        <taxon>Micromonosporales</taxon>
        <taxon>Micromonosporaceae</taxon>
        <taxon>Actinoplanes</taxon>
    </lineage>
</organism>
<evidence type="ECO:0000256" key="5">
    <source>
        <dbReference type="ARBA" id="ARBA00023136"/>
    </source>
</evidence>
<dbReference type="RefSeq" id="WP_212993311.1">
    <property type="nucleotide sequence ID" value="NZ_BAABEA010000047.1"/>
</dbReference>
<feature type="transmembrane region" description="Helical" evidence="6">
    <location>
        <begin position="66"/>
        <end position="86"/>
    </location>
</feature>
<evidence type="ECO:0000256" key="6">
    <source>
        <dbReference type="SAM" id="Phobius"/>
    </source>
</evidence>
<keyword evidence="2" id="KW-1003">Cell membrane</keyword>
<dbReference type="Proteomes" id="UP000681340">
    <property type="component" value="Unassembled WGS sequence"/>
</dbReference>
<evidence type="ECO:0008006" key="9">
    <source>
        <dbReference type="Google" id="ProtNLM"/>
    </source>
</evidence>
<evidence type="ECO:0000313" key="8">
    <source>
        <dbReference type="Proteomes" id="UP000681340"/>
    </source>
</evidence>
<evidence type="ECO:0000313" key="7">
    <source>
        <dbReference type="EMBL" id="GIM77217.1"/>
    </source>
</evidence>
<sequence>MTGHVPSLGLPVLVALIALGYEWRSLRVAGWSPWRGVAFQTGAAVLIVGLALPVHDFTGHASQHLLVAMVAPLGLVLGAPVTLLLRTLPVRTARRLTRLLRSRPARALAHPVTALVLTTGGLVALYLTPLYARMLTDPALHQVVTIHFVLSGFLFAWVVAGADPAPHRPSVPARLVLLGVAIAAHATLSQLLYAGAYVQVPATAADRQAGADLMYYGGDVAELLLAFAVVQSRAATRKVTGRMHRPAVPAR</sequence>
<dbReference type="GO" id="GO:0005886">
    <property type="term" value="C:plasma membrane"/>
    <property type="evidence" value="ECO:0007669"/>
    <property type="project" value="UniProtKB-SubCell"/>
</dbReference>
<dbReference type="Pfam" id="PF09678">
    <property type="entry name" value="Caa3_CtaG"/>
    <property type="match status" value="1"/>
</dbReference>
<accession>A0A919VVD2</accession>
<evidence type="ECO:0000256" key="2">
    <source>
        <dbReference type="ARBA" id="ARBA00022475"/>
    </source>
</evidence>
<feature type="transmembrane region" description="Helical" evidence="6">
    <location>
        <begin position="171"/>
        <end position="193"/>
    </location>
</feature>
<keyword evidence="3 6" id="KW-0812">Transmembrane</keyword>
<keyword evidence="4 6" id="KW-1133">Transmembrane helix</keyword>
<evidence type="ECO:0000256" key="1">
    <source>
        <dbReference type="ARBA" id="ARBA00004651"/>
    </source>
</evidence>
<reference evidence="7" key="1">
    <citation type="submission" date="2021-03" db="EMBL/GenBank/DDBJ databases">
        <title>Whole genome shotgun sequence of Actinoplanes auranticolor NBRC 12245.</title>
        <authorList>
            <person name="Komaki H."/>
            <person name="Tamura T."/>
        </authorList>
    </citation>
    <scope>NUCLEOTIDE SEQUENCE</scope>
    <source>
        <strain evidence="7">NBRC 12245</strain>
    </source>
</reference>
<dbReference type="AlphaFoldDB" id="A0A919VVD2"/>
<dbReference type="InterPro" id="IPR019108">
    <property type="entry name" value="Caa3_assmbl_CtaG-rel"/>
</dbReference>
<proteinExistence type="predicted"/>